<name>A0AAE4YBY6_9RHOB</name>
<dbReference type="CDD" id="cd06662">
    <property type="entry name" value="SURF1"/>
    <property type="match status" value="1"/>
</dbReference>
<evidence type="ECO:0000313" key="8">
    <source>
        <dbReference type="Proteomes" id="UP001193501"/>
    </source>
</evidence>
<evidence type="ECO:0000256" key="5">
    <source>
        <dbReference type="ARBA" id="ARBA00023136"/>
    </source>
</evidence>
<feature type="transmembrane region" description="Helical" evidence="6">
    <location>
        <begin position="7"/>
        <end position="26"/>
    </location>
</feature>
<feature type="transmembrane region" description="Helical" evidence="6">
    <location>
        <begin position="186"/>
        <end position="208"/>
    </location>
</feature>
<dbReference type="Proteomes" id="UP001193501">
    <property type="component" value="Unassembled WGS sequence"/>
</dbReference>
<evidence type="ECO:0000256" key="1">
    <source>
        <dbReference type="ARBA" id="ARBA00004370"/>
    </source>
</evidence>
<dbReference type="Pfam" id="PF02104">
    <property type="entry name" value="SURF1"/>
    <property type="match status" value="1"/>
</dbReference>
<evidence type="ECO:0000256" key="2">
    <source>
        <dbReference type="ARBA" id="ARBA00007165"/>
    </source>
</evidence>
<comment type="caution">
    <text evidence="7">The sequence shown here is derived from an EMBL/GenBank/DDBJ whole genome shotgun (WGS) entry which is preliminary data.</text>
</comment>
<dbReference type="RefSeq" id="WP_168776567.1">
    <property type="nucleotide sequence ID" value="NZ_JAABNR010000034.1"/>
</dbReference>
<proteinExistence type="inferred from homology"/>
<comment type="similarity">
    <text evidence="2 6">Belongs to the SURF1 family.</text>
</comment>
<dbReference type="InterPro" id="IPR002994">
    <property type="entry name" value="Surf1/Shy1"/>
</dbReference>
<dbReference type="EMBL" id="JAABNR010000034">
    <property type="protein sequence ID" value="NBZ89773.1"/>
    <property type="molecule type" value="Genomic_DNA"/>
</dbReference>
<evidence type="ECO:0000256" key="3">
    <source>
        <dbReference type="ARBA" id="ARBA00022692"/>
    </source>
</evidence>
<organism evidence="7 8">
    <name type="scientific">Stagnihabitans tardus</name>
    <dbReference type="NCBI Taxonomy" id="2699202"/>
    <lineage>
        <taxon>Bacteria</taxon>
        <taxon>Pseudomonadati</taxon>
        <taxon>Pseudomonadota</taxon>
        <taxon>Alphaproteobacteria</taxon>
        <taxon>Rhodobacterales</taxon>
        <taxon>Paracoccaceae</taxon>
        <taxon>Stagnihabitans</taxon>
    </lineage>
</organism>
<keyword evidence="3 6" id="KW-0812">Transmembrane</keyword>
<keyword evidence="4 6" id="KW-1133">Transmembrane helix</keyword>
<comment type="subcellular location">
    <subcellularLocation>
        <location evidence="6">Cell membrane</location>
        <topology evidence="6">Multi-pass membrane protein</topology>
    </subcellularLocation>
    <subcellularLocation>
        <location evidence="1">Membrane</location>
    </subcellularLocation>
</comment>
<protein>
    <recommendedName>
        <fullName evidence="6">SURF1-like protein</fullName>
    </recommendedName>
</protein>
<sequence length="218" mass="23511">MRRVIGPLVFGVVGVAILISLGTWQLQRLALKEAKIAEIEVMIGGAPVALPAEAEQERYRAVTVSGRLTGEAVYKLDSLRDTGPGKRVIAVMETGGRRVLVDLGIRPEGKEAALGGQVTLTGNLDMPQEKDSYTPPPEGDLWFARDVPAMAAALGTEALLIVADGPVVDGIVPVPVNTSSIPNDHWNYALTWFSLALVWFVMTGAWMWRIRRQNQGAG</sequence>
<dbReference type="InterPro" id="IPR045214">
    <property type="entry name" value="Surf1/Surf4"/>
</dbReference>
<evidence type="ECO:0000256" key="4">
    <source>
        <dbReference type="ARBA" id="ARBA00022989"/>
    </source>
</evidence>
<dbReference type="GO" id="GO:0005886">
    <property type="term" value="C:plasma membrane"/>
    <property type="evidence" value="ECO:0007669"/>
    <property type="project" value="UniProtKB-SubCell"/>
</dbReference>
<keyword evidence="6" id="KW-1003">Cell membrane</keyword>
<reference evidence="7" key="1">
    <citation type="submission" date="2020-01" db="EMBL/GenBank/DDBJ databases">
        <authorList>
            <person name="Chen W.-M."/>
        </authorList>
    </citation>
    <scope>NUCLEOTIDE SEQUENCE</scope>
    <source>
        <strain evidence="7">CYK-10</strain>
    </source>
</reference>
<accession>A0AAE4YBY6</accession>
<keyword evidence="5 6" id="KW-0472">Membrane</keyword>
<dbReference type="PANTHER" id="PTHR23427:SF2">
    <property type="entry name" value="SURFEIT LOCUS PROTEIN 1"/>
    <property type="match status" value="1"/>
</dbReference>
<dbReference type="AlphaFoldDB" id="A0AAE4YBY6"/>
<evidence type="ECO:0000256" key="6">
    <source>
        <dbReference type="RuleBase" id="RU363076"/>
    </source>
</evidence>
<dbReference type="PROSITE" id="PS50895">
    <property type="entry name" value="SURF1"/>
    <property type="match status" value="1"/>
</dbReference>
<gene>
    <name evidence="7" type="ORF">GV832_19485</name>
</gene>
<keyword evidence="8" id="KW-1185">Reference proteome</keyword>
<dbReference type="PANTHER" id="PTHR23427">
    <property type="entry name" value="SURFEIT LOCUS PROTEIN"/>
    <property type="match status" value="1"/>
</dbReference>
<evidence type="ECO:0000313" key="7">
    <source>
        <dbReference type="EMBL" id="NBZ89773.1"/>
    </source>
</evidence>